<sequence length="65" mass="7703">MFVSQIIIFREQNPKIDIFPAQEYKEILKTKTNCIKIVPIHNQKTRAIRRNFFDGRKTANALLNQ</sequence>
<evidence type="ECO:0000313" key="1">
    <source>
        <dbReference type="EMBL" id="PSB01459.1"/>
    </source>
</evidence>
<reference evidence="1 2" key="2">
    <citation type="submission" date="2018-03" db="EMBL/GenBank/DDBJ databases">
        <title>The ancient ancestry and fast evolution of plastids.</title>
        <authorList>
            <person name="Moore K.R."/>
            <person name="Magnabosco C."/>
            <person name="Momper L."/>
            <person name="Gold D.A."/>
            <person name="Bosak T."/>
            <person name="Fournier G.P."/>
        </authorList>
    </citation>
    <scope>NUCLEOTIDE SEQUENCE [LARGE SCALE GENOMIC DNA]</scope>
    <source>
        <strain evidence="1 2">CCAP 1448/3</strain>
    </source>
</reference>
<reference evidence="1 2" key="1">
    <citation type="submission" date="2018-02" db="EMBL/GenBank/DDBJ databases">
        <authorList>
            <person name="Cohen D.B."/>
            <person name="Kent A.D."/>
        </authorList>
    </citation>
    <scope>NUCLEOTIDE SEQUENCE [LARGE SCALE GENOMIC DNA]</scope>
    <source>
        <strain evidence="1 2">CCAP 1448/3</strain>
    </source>
</reference>
<dbReference type="Proteomes" id="UP000238762">
    <property type="component" value="Unassembled WGS sequence"/>
</dbReference>
<dbReference type="AlphaFoldDB" id="A0A2T1BZK8"/>
<accession>A0A2T1BZK8</accession>
<protein>
    <submittedName>
        <fullName evidence="1">Uncharacterized protein</fullName>
    </submittedName>
</protein>
<dbReference type="EMBL" id="PVWJ01000106">
    <property type="protein sequence ID" value="PSB01459.1"/>
    <property type="molecule type" value="Genomic_DNA"/>
</dbReference>
<comment type="caution">
    <text evidence="1">The sequence shown here is derived from an EMBL/GenBank/DDBJ whole genome shotgun (WGS) entry which is preliminary data.</text>
</comment>
<keyword evidence="2" id="KW-1185">Reference proteome</keyword>
<organism evidence="1 2">
    <name type="scientific">Merismopedia glauca CCAP 1448/3</name>
    <dbReference type="NCBI Taxonomy" id="1296344"/>
    <lineage>
        <taxon>Bacteria</taxon>
        <taxon>Bacillati</taxon>
        <taxon>Cyanobacteriota</taxon>
        <taxon>Cyanophyceae</taxon>
        <taxon>Synechococcales</taxon>
        <taxon>Merismopediaceae</taxon>
        <taxon>Merismopedia</taxon>
    </lineage>
</organism>
<proteinExistence type="predicted"/>
<name>A0A2T1BZK8_9CYAN</name>
<evidence type="ECO:0000313" key="2">
    <source>
        <dbReference type="Proteomes" id="UP000238762"/>
    </source>
</evidence>
<gene>
    <name evidence="1" type="ORF">C7B64_18200</name>
</gene>